<evidence type="ECO:0000256" key="2">
    <source>
        <dbReference type="ARBA" id="ARBA00012647"/>
    </source>
</evidence>
<feature type="signal peptide" evidence="12">
    <location>
        <begin position="1"/>
        <end position="21"/>
    </location>
</feature>
<evidence type="ECO:0000256" key="3">
    <source>
        <dbReference type="ARBA" id="ARBA00022553"/>
    </source>
</evidence>
<evidence type="ECO:0000256" key="6">
    <source>
        <dbReference type="ARBA" id="ARBA00022833"/>
    </source>
</evidence>
<comment type="cofactor">
    <cofactor evidence="9">
        <name>Mg(2+)</name>
        <dbReference type="ChEBI" id="CHEBI:18420"/>
    </cofactor>
    <text evidence="9">Binds 1 Mg(2+) ion.</text>
</comment>
<evidence type="ECO:0000256" key="4">
    <source>
        <dbReference type="ARBA" id="ARBA00022723"/>
    </source>
</evidence>
<dbReference type="SMART" id="SM00098">
    <property type="entry name" value="alkPPc"/>
    <property type="match status" value="1"/>
</dbReference>
<feature type="binding site" evidence="9">
    <location>
        <position position="338"/>
    </location>
    <ligand>
        <name>Zn(2+)</name>
        <dbReference type="ChEBI" id="CHEBI:29105"/>
        <label>2</label>
    </ligand>
</feature>
<comment type="catalytic activity">
    <reaction evidence="11">
        <text>a phosphate monoester + H2O = an alcohol + phosphate</text>
        <dbReference type="Rhea" id="RHEA:15017"/>
        <dbReference type="ChEBI" id="CHEBI:15377"/>
        <dbReference type="ChEBI" id="CHEBI:30879"/>
        <dbReference type="ChEBI" id="CHEBI:43474"/>
        <dbReference type="ChEBI" id="CHEBI:67140"/>
        <dbReference type="EC" id="3.1.3.1"/>
    </reaction>
</comment>
<keyword evidence="5 11" id="KW-0378">Hydrolase</keyword>
<sequence length="490" mass="53563">MVQGRIVLACASLLICRIVTATVSRTNEGPDSWNTLARQELEASLKVQLNTGVARNVILFVGDGMGPNTVTATRIYKAQEGGKLAFEDFPHVGLLKTYTADKQVPDSAATATAMFSGVKSNYKTGGVDQTVQLDDCEASLKPEAHLKSFVDWAILAGKDTGFVTTTRVTHATPGPLYSHFANRKWECESGMPETAKDCKDIARQLVEDEPGRSIKVIMGGGRQSLNTNLTLGPEDPLDTWSCRREDGLQLTRTWQEDKAERGARYALLNNTGDLTRLDASNVDYVLGIFANGHLKYDFERDRSPEGMPSLSQMTSVAIKVLDKNPEGFILMVEGGMIDQAHHRGYIPRVYAILHPTLSQLVQVEGGMIDQAHHRGYARRALDEASAMSDAVQVAVDWVKASGRVDTLIVVTSDHTHSLTFNGYPTRGSDITGIGGLSKHDGVPFTTLTYSTGDIYAYNYTTDINGTVQRADPSKVNSSSFHYHHTGRHLV</sequence>
<evidence type="ECO:0000256" key="7">
    <source>
        <dbReference type="ARBA" id="ARBA00022842"/>
    </source>
</evidence>
<organism evidence="13">
    <name type="scientific">Timema genevievae</name>
    <name type="common">Walking stick</name>
    <dbReference type="NCBI Taxonomy" id="629358"/>
    <lineage>
        <taxon>Eukaryota</taxon>
        <taxon>Metazoa</taxon>
        <taxon>Ecdysozoa</taxon>
        <taxon>Arthropoda</taxon>
        <taxon>Hexapoda</taxon>
        <taxon>Insecta</taxon>
        <taxon>Pterygota</taxon>
        <taxon>Neoptera</taxon>
        <taxon>Polyneoptera</taxon>
        <taxon>Phasmatodea</taxon>
        <taxon>Timematodea</taxon>
        <taxon>Timematoidea</taxon>
        <taxon>Timematidae</taxon>
        <taxon>Timema</taxon>
    </lineage>
</organism>
<feature type="binding site" evidence="9">
    <location>
        <position position="63"/>
    </location>
    <ligand>
        <name>Zn(2+)</name>
        <dbReference type="ChEBI" id="CHEBI:29105"/>
        <label>2</label>
    </ligand>
</feature>
<dbReference type="Gene3D" id="3.40.720.10">
    <property type="entry name" value="Alkaline Phosphatase, subunit A"/>
    <property type="match status" value="2"/>
</dbReference>
<dbReference type="InterPro" id="IPR001952">
    <property type="entry name" value="Alkaline_phosphatase"/>
</dbReference>
<dbReference type="SUPFAM" id="SSF53649">
    <property type="entry name" value="Alkaline phosphatase-like"/>
    <property type="match status" value="2"/>
</dbReference>
<evidence type="ECO:0000256" key="12">
    <source>
        <dbReference type="SAM" id="SignalP"/>
    </source>
</evidence>
<gene>
    <name evidence="13" type="ORF">TGEB3V08_LOCUS9528</name>
</gene>
<evidence type="ECO:0000256" key="8">
    <source>
        <dbReference type="PIRSR" id="PIRSR601952-1"/>
    </source>
</evidence>
<keyword evidence="3" id="KW-0597">Phosphoprotein</keyword>
<evidence type="ECO:0000256" key="9">
    <source>
        <dbReference type="PIRSR" id="PIRSR601952-2"/>
    </source>
</evidence>
<keyword evidence="4 9" id="KW-0479">Metal-binding</keyword>
<name>A0A7R9K5Z5_TIMGE</name>
<dbReference type="PROSITE" id="PS00123">
    <property type="entry name" value="ALKALINE_PHOSPHATASE"/>
    <property type="match status" value="1"/>
</dbReference>
<evidence type="ECO:0000313" key="13">
    <source>
        <dbReference type="EMBL" id="CAD7605483.1"/>
    </source>
</evidence>
<proteinExistence type="inferred from homology"/>
<dbReference type="EMBL" id="OE844490">
    <property type="protein sequence ID" value="CAD7605483.1"/>
    <property type="molecule type" value="Genomic_DNA"/>
</dbReference>
<feature type="binding site" evidence="9">
    <location>
        <position position="172"/>
    </location>
    <ligand>
        <name>Mg(2+)</name>
        <dbReference type="ChEBI" id="CHEBI:18420"/>
    </ligand>
</feature>
<feature type="chain" id="PRO_5031009114" description="Alkaline phosphatase" evidence="12">
    <location>
        <begin position="22"/>
        <end position="490"/>
    </location>
</feature>
<keyword evidence="6 9" id="KW-0862">Zinc</keyword>
<feature type="binding site" evidence="9">
    <location>
        <position position="342"/>
    </location>
    <ligand>
        <name>Zn(2+)</name>
        <dbReference type="ChEBI" id="CHEBI:29105"/>
        <label>2</label>
    </ligand>
</feature>
<protein>
    <recommendedName>
        <fullName evidence="2 11">Alkaline phosphatase</fullName>
        <ecNumber evidence="2 11">3.1.3.1</ecNumber>
    </recommendedName>
</protein>
<feature type="binding site" evidence="9">
    <location>
        <position position="413"/>
    </location>
    <ligand>
        <name>Zn(2+)</name>
        <dbReference type="ChEBI" id="CHEBI:29105"/>
        <label>2</label>
    </ligand>
</feature>
<evidence type="ECO:0000256" key="10">
    <source>
        <dbReference type="RuleBase" id="RU003946"/>
    </source>
</evidence>
<evidence type="ECO:0000256" key="11">
    <source>
        <dbReference type="RuleBase" id="RU003947"/>
    </source>
</evidence>
<feature type="binding site" evidence="9">
    <location>
        <position position="170"/>
    </location>
    <ligand>
        <name>Mg(2+)</name>
        <dbReference type="ChEBI" id="CHEBI:18420"/>
    </ligand>
</feature>
<feature type="binding site" evidence="9">
    <location>
        <position position="414"/>
    </location>
    <ligand>
        <name>Zn(2+)</name>
        <dbReference type="ChEBI" id="CHEBI:29105"/>
        <label>2</label>
    </ligand>
</feature>
<dbReference type="InterPro" id="IPR018299">
    <property type="entry name" value="Alkaline_phosphatase_AS"/>
</dbReference>
<dbReference type="CDD" id="cd16012">
    <property type="entry name" value="ALP"/>
    <property type="match status" value="1"/>
</dbReference>
<evidence type="ECO:0000256" key="1">
    <source>
        <dbReference type="ARBA" id="ARBA00005984"/>
    </source>
</evidence>
<reference evidence="13" key="1">
    <citation type="submission" date="2020-11" db="EMBL/GenBank/DDBJ databases">
        <authorList>
            <person name="Tran Van P."/>
        </authorList>
    </citation>
    <scope>NUCLEOTIDE SEQUENCE</scope>
</reference>
<accession>A0A7R9K5Z5</accession>
<dbReference type="EC" id="3.1.3.1" evidence="2 11"/>
<evidence type="ECO:0000256" key="5">
    <source>
        <dbReference type="ARBA" id="ARBA00022801"/>
    </source>
</evidence>
<keyword evidence="7 9" id="KW-0460">Magnesium</keyword>
<dbReference type="InterPro" id="IPR017850">
    <property type="entry name" value="Alkaline_phosphatase_core_sf"/>
</dbReference>
<dbReference type="GO" id="GO:0004035">
    <property type="term" value="F:alkaline phosphatase activity"/>
    <property type="evidence" value="ECO:0007669"/>
    <property type="project" value="UniProtKB-EC"/>
</dbReference>
<comment type="cofactor">
    <cofactor evidence="9">
        <name>Zn(2+)</name>
        <dbReference type="ChEBI" id="CHEBI:29105"/>
    </cofactor>
    <text evidence="9">Binds 2 Zn(2+) ions.</text>
</comment>
<feature type="binding site" evidence="9">
    <location>
        <position position="63"/>
    </location>
    <ligand>
        <name>Mg(2+)</name>
        <dbReference type="ChEBI" id="CHEBI:18420"/>
    </ligand>
</feature>
<dbReference type="GO" id="GO:0046872">
    <property type="term" value="F:metal ion binding"/>
    <property type="evidence" value="ECO:0007669"/>
    <property type="project" value="UniProtKB-KW"/>
</dbReference>
<feature type="binding site" evidence="9">
    <location>
        <position position="333"/>
    </location>
    <ligand>
        <name>Mg(2+)</name>
        <dbReference type="ChEBI" id="CHEBI:18420"/>
    </ligand>
</feature>
<keyword evidence="12" id="KW-0732">Signal</keyword>
<comment type="similarity">
    <text evidence="1 10">Belongs to the alkaline phosphatase family.</text>
</comment>
<feature type="active site" description="Phosphoserine intermediate" evidence="8">
    <location>
        <position position="107"/>
    </location>
</feature>
<dbReference type="PRINTS" id="PR00113">
    <property type="entry name" value="ALKPHPHTASE"/>
</dbReference>
<dbReference type="PANTHER" id="PTHR11596">
    <property type="entry name" value="ALKALINE PHOSPHATASE"/>
    <property type="match status" value="1"/>
</dbReference>
<dbReference type="AlphaFoldDB" id="A0A7R9K5Z5"/>
<dbReference type="Pfam" id="PF00245">
    <property type="entry name" value="Alk_phosphatase"/>
    <property type="match status" value="2"/>
</dbReference>
<dbReference type="PANTHER" id="PTHR11596:SF5">
    <property type="entry name" value="ALKALINE PHOSPHATASE"/>
    <property type="match status" value="1"/>
</dbReference>